<gene>
    <name evidence="2" type="ORF">AVEN_97464_1</name>
</gene>
<name>A0A4Y2P8V0_ARAVE</name>
<protein>
    <submittedName>
        <fullName evidence="2">Uncharacterized protein</fullName>
    </submittedName>
</protein>
<organism evidence="2 3">
    <name type="scientific">Araneus ventricosus</name>
    <name type="common">Orbweaver spider</name>
    <name type="synonym">Epeira ventricosa</name>
    <dbReference type="NCBI Taxonomy" id="182803"/>
    <lineage>
        <taxon>Eukaryota</taxon>
        <taxon>Metazoa</taxon>
        <taxon>Ecdysozoa</taxon>
        <taxon>Arthropoda</taxon>
        <taxon>Chelicerata</taxon>
        <taxon>Arachnida</taxon>
        <taxon>Araneae</taxon>
        <taxon>Araneomorphae</taxon>
        <taxon>Entelegynae</taxon>
        <taxon>Araneoidea</taxon>
        <taxon>Araneidae</taxon>
        <taxon>Araneus</taxon>
    </lineage>
</organism>
<keyword evidence="3" id="KW-1185">Reference proteome</keyword>
<accession>A0A4Y2P8V0</accession>
<dbReference type="Proteomes" id="UP000499080">
    <property type="component" value="Unassembled WGS sequence"/>
</dbReference>
<proteinExistence type="predicted"/>
<dbReference type="EMBL" id="BGPR01010685">
    <property type="protein sequence ID" value="GBN47469.1"/>
    <property type="molecule type" value="Genomic_DNA"/>
</dbReference>
<sequence length="127" mass="15393">MHVQFAWRLATGWEHYCTLRDVKDLETLKELIVSEKFYQSLDQGTSTHVNLKQELGWLRPLMLGKECHLFFTSKNRLFSEVHSDSHKYNSDEHKSREESRHYIPPHSRRDEPKFESKDKEIRMLYLW</sequence>
<evidence type="ECO:0000313" key="3">
    <source>
        <dbReference type="Proteomes" id="UP000499080"/>
    </source>
</evidence>
<dbReference type="OrthoDB" id="6465405at2759"/>
<comment type="caution">
    <text evidence="2">The sequence shown here is derived from an EMBL/GenBank/DDBJ whole genome shotgun (WGS) entry which is preliminary data.</text>
</comment>
<evidence type="ECO:0000313" key="2">
    <source>
        <dbReference type="EMBL" id="GBN47469.1"/>
    </source>
</evidence>
<evidence type="ECO:0000256" key="1">
    <source>
        <dbReference type="SAM" id="MobiDB-lite"/>
    </source>
</evidence>
<dbReference type="AlphaFoldDB" id="A0A4Y2P8V0"/>
<feature type="region of interest" description="Disordered" evidence="1">
    <location>
        <begin position="82"/>
        <end position="115"/>
    </location>
</feature>
<reference evidence="2 3" key="1">
    <citation type="journal article" date="2019" name="Sci. Rep.">
        <title>Orb-weaving spider Araneus ventricosus genome elucidates the spidroin gene catalogue.</title>
        <authorList>
            <person name="Kono N."/>
            <person name="Nakamura H."/>
            <person name="Ohtoshi R."/>
            <person name="Moran D.A.P."/>
            <person name="Shinohara A."/>
            <person name="Yoshida Y."/>
            <person name="Fujiwara M."/>
            <person name="Mori M."/>
            <person name="Tomita M."/>
            <person name="Arakawa K."/>
        </authorList>
    </citation>
    <scope>NUCLEOTIDE SEQUENCE [LARGE SCALE GENOMIC DNA]</scope>
</reference>